<keyword evidence="2" id="KW-1003">Cell membrane</keyword>
<evidence type="ECO:0000256" key="4">
    <source>
        <dbReference type="ARBA" id="ARBA00022989"/>
    </source>
</evidence>
<feature type="transmembrane region" description="Helical" evidence="6">
    <location>
        <begin position="176"/>
        <end position="195"/>
    </location>
</feature>
<evidence type="ECO:0000256" key="5">
    <source>
        <dbReference type="ARBA" id="ARBA00023136"/>
    </source>
</evidence>
<dbReference type="InterPro" id="IPR011701">
    <property type="entry name" value="MFS"/>
</dbReference>
<accession>A0ABP4W8C9</accession>
<dbReference type="InterPro" id="IPR022324">
    <property type="entry name" value="Bacilysin_exporter_BacE_put"/>
</dbReference>
<evidence type="ECO:0000256" key="1">
    <source>
        <dbReference type="ARBA" id="ARBA00004651"/>
    </source>
</evidence>
<evidence type="ECO:0000256" key="6">
    <source>
        <dbReference type="SAM" id="Phobius"/>
    </source>
</evidence>
<proteinExistence type="predicted"/>
<feature type="transmembrane region" description="Helical" evidence="6">
    <location>
        <begin position="51"/>
        <end position="73"/>
    </location>
</feature>
<reference evidence="9" key="1">
    <citation type="journal article" date="2019" name="Int. J. Syst. Evol. Microbiol.">
        <title>The Global Catalogue of Microorganisms (GCM) 10K type strain sequencing project: providing services to taxonomists for standard genome sequencing and annotation.</title>
        <authorList>
            <consortium name="The Broad Institute Genomics Platform"/>
            <consortium name="The Broad Institute Genome Sequencing Center for Infectious Disease"/>
            <person name="Wu L."/>
            <person name="Ma J."/>
        </authorList>
    </citation>
    <scope>NUCLEOTIDE SEQUENCE [LARGE SCALE GENOMIC DNA]</scope>
    <source>
        <strain evidence="9">JCM 13249</strain>
    </source>
</reference>
<dbReference type="InterPro" id="IPR036259">
    <property type="entry name" value="MFS_trans_sf"/>
</dbReference>
<sequence length="418" mass="42727">MPPGPPTLAPLRHRPFLFLVLGRATTMFGNAIAPIALAFAVLDLTGSVSDLGLVVAARSLANVVFLLVGGVVADRLPRQLVMVASSVLAAASQAVVAALVLTGSATVTLLAALGVVNGFAAAFGFPASSALLPQTVPEESRQQANALNRLGINTSMIVGASAGGALIALVGPGWGLAIDAATFALSAVAFALVRVPRVRAAARSSSNTLVDLRDGWREFTARSWVWVIVIAFCFINAAVVGGKAVLGPAVADDTIGRTAWGLVLAAQTAGMVIGGVVAMRLRVKRLLLFGTVFVAADVPFLLFLGVAPTLPILLACALVAGFGFEQFGVAWETTLQDHIPADRLARVYSYDALGSFIAIPLGEVAAGPVAEAIGVGPALICAAGIVLAATIAAILNRSVRTLRHGTHHPTPVDLPTPA</sequence>
<dbReference type="PROSITE" id="PS50850">
    <property type="entry name" value="MFS"/>
    <property type="match status" value="1"/>
</dbReference>
<dbReference type="InterPro" id="IPR020846">
    <property type="entry name" value="MFS_dom"/>
</dbReference>
<comment type="caution">
    <text evidence="8">The sequence shown here is derived from an EMBL/GenBank/DDBJ whole genome shotgun (WGS) entry which is preliminary data.</text>
</comment>
<feature type="transmembrane region" description="Helical" evidence="6">
    <location>
        <begin position="372"/>
        <end position="395"/>
    </location>
</feature>
<dbReference type="PANTHER" id="PTHR23513:SF11">
    <property type="entry name" value="STAPHYLOFERRIN A TRANSPORTER"/>
    <property type="match status" value="1"/>
</dbReference>
<dbReference type="Gene3D" id="1.20.1250.20">
    <property type="entry name" value="MFS general substrate transporter like domains"/>
    <property type="match status" value="1"/>
</dbReference>
<keyword evidence="5 6" id="KW-0472">Membrane</keyword>
<dbReference type="PRINTS" id="PR01988">
    <property type="entry name" value="EXPORTERBACE"/>
</dbReference>
<keyword evidence="3 6" id="KW-0812">Transmembrane</keyword>
<feature type="transmembrane region" description="Helical" evidence="6">
    <location>
        <begin position="150"/>
        <end position="170"/>
    </location>
</feature>
<feature type="transmembrane region" description="Helical" evidence="6">
    <location>
        <begin position="80"/>
        <end position="101"/>
    </location>
</feature>
<keyword evidence="9" id="KW-1185">Reference proteome</keyword>
<dbReference type="RefSeq" id="WP_344079007.1">
    <property type="nucleotide sequence ID" value="NZ_BAAALS010000007.1"/>
</dbReference>
<protein>
    <submittedName>
        <fullName evidence="8">MFS transporter</fullName>
    </submittedName>
</protein>
<name>A0ABP4W8C9_9ACTN</name>
<feature type="transmembrane region" description="Helical" evidence="6">
    <location>
        <begin position="258"/>
        <end position="279"/>
    </location>
</feature>
<feature type="transmembrane region" description="Helical" evidence="6">
    <location>
        <begin position="107"/>
        <end position="129"/>
    </location>
</feature>
<evidence type="ECO:0000259" key="7">
    <source>
        <dbReference type="PROSITE" id="PS50850"/>
    </source>
</evidence>
<comment type="subcellular location">
    <subcellularLocation>
        <location evidence="1">Cell membrane</location>
        <topology evidence="1">Multi-pass membrane protein</topology>
    </subcellularLocation>
</comment>
<organism evidence="8 9">
    <name type="scientific">Luedemannella helvata</name>
    <dbReference type="NCBI Taxonomy" id="349315"/>
    <lineage>
        <taxon>Bacteria</taxon>
        <taxon>Bacillati</taxon>
        <taxon>Actinomycetota</taxon>
        <taxon>Actinomycetes</taxon>
        <taxon>Micromonosporales</taxon>
        <taxon>Micromonosporaceae</taxon>
        <taxon>Luedemannella</taxon>
    </lineage>
</organism>
<dbReference type="Proteomes" id="UP001500655">
    <property type="component" value="Unassembled WGS sequence"/>
</dbReference>
<feature type="transmembrane region" description="Helical" evidence="6">
    <location>
        <begin position="223"/>
        <end position="246"/>
    </location>
</feature>
<feature type="transmembrane region" description="Helical" evidence="6">
    <location>
        <begin position="16"/>
        <end position="39"/>
    </location>
</feature>
<dbReference type="PANTHER" id="PTHR23513">
    <property type="entry name" value="INTEGRAL MEMBRANE EFFLUX PROTEIN-RELATED"/>
    <property type="match status" value="1"/>
</dbReference>
<evidence type="ECO:0000256" key="2">
    <source>
        <dbReference type="ARBA" id="ARBA00022475"/>
    </source>
</evidence>
<dbReference type="EMBL" id="BAAALS010000007">
    <property type="protein sequence ID" value="GAA1747910.1"/>
    <property type="molecule type" value="Genomic_DNA"/>
</dbReference>
<evidence type="ECO:0000256" key="3">
    <source>
        <dbReference type="ARBA" id="ARBA00022692"/>
    </source>
</evidence>
<evidence type="ECO:0000313" key="9">
    <source>
        <dbReference type="Proteomes" id="UP001500655"/>
    </source>
</evidence>
<gene>
    <name evidence="8" type="ORF">GCM10009681_18920</name>
</gene>
<feature type="domain" description="Major facilitator superfamily (MFS) profile" evidence="7">
    <location>
        <begin position="15"/>
        <end position="400"/>
    </location>
</feature>
<dbReference type="SUPFAM" id="SSF103473">
    <property type="entry name" value="MFS general substrate transporter"/>
    <property type="match status" value="1"/>
</dbReference>
<evidence type="ECO:0000313" key="8">
    <source>
        <dbReference type="EMBL" id="GAA1747910.1"/>
    </source>
</evidence>
<keyword evidence="4 6" id="KW-1133">Transmembrane helix</keyword>
<dbReference type="Pfam" id="PF07690">
    <property type="entry name" value="MFS_1"/>
    <property type="match status" value="1"/>
</dbReference>
<dbReference type="CDD" id="cd06173">
    <property type="entry name" value="MFS_MefA_like"/>
    <property type="match status" value="1"/>
</dbReference>